<keyword evidence="3" id="KW-1185">Reference proteome</keyword>
<dbReference type="KEGG" id="vg:5076174"/>
<feature type="region of interest" description="Disordered" evidence="1">
    <location>
        <begin position="13"/>
        <end position="38"/>
    </location>
</feature>
<proteinExistence type="predicted"/>
<dbReference type="GeneID" id="5076174"/>
<accession>A4KXE3</accession>
<dbReference type="Proteomes" id="UP000001324">
    <property type="component" value="Segment"/>
</dbReference>
<feature type="compositionally biased region" description="Basic and acidic residues" evidence="1">
    <location>
        <begin position="25"/>
        <end position="38"/>
    </location>
</feature>
<dbReference type="RefSeq" id="YP_001110940.1">
    <property type="nucleotide sequence ID" value="NC_009233.1"/>
</dbReference>
<name>A4KXE3_HVAVE</name>
<protein>
    <submittedName>
        <fullName evidence="2">Uncharacterized protein</fullName>
    </submittedName>
</protein>
<sequence length="55" mass="6052">MFTSVPSVYQIANLPPTFGRHGQSKHNDSGVTTDKDSHSMTIRRIFQCTVSEPGS</sequence>
<reference evidence="2 3" key="1">
    <citation type="journal article" date="2007" name="J. Gen. Virol.">
        <title>Sequence and organization of the Heliothis virescens ascovirus genome.</title>
        <authorList>
            <person name="Asgari S."/>
            <person name="Davis J."/>
            <person name="Wood D."/>
            <person name="Wilson P."/>
            <person name="McGrath A."/>
        </authorList>
    </citation>
    <scope>NUCLEOTIDE SEQUENCE [LARGE SCALE GENOMIC DNA]</scope>
    <source>
        <strain evidence="3">HvAv-3e</strain>
    </source>
</reference>
<organism evidence="3">
    <name type="scientific">Heliothis virescens ascovirus 3e</name>
    <name type="common">HvAV-3e</name>
    <dbReference type="NCBI Taxonomy" id="260797"/>
    <lineage>
        <taxon>Viruses</taxon>
        <taxon>Varidnaviria</taxon>
        <taxon>Bamfordvirae</taxon>
        <taxon>Nucleocytoviricota</taxon>
        <taxon>Megaviricetes</taxon>
        <taxon>Pimascovirales</taxon>
        <taxon>Pimascovirales incertae sedis</taxon>
        <taxon>Ascoviridae</taxon>
        <taxon>Ascovirus</taxon>
        <taxon>Ascovirus hvav3a</taxon>
    </lineage>
</organism>
<evidence type="ECO:0000256" key="1">
    <source>
        <dbReference type="SAM" id="MobiDB-lite"/>
    </source>
</evidence>
<evidence type="ECO:0000313" key="3">
    <source>
        <dbReference type="Proteomes" id="UP000001324"/>
    </source>
</evidence>
<organismHost>
    <name type="scientific">Noctuidae</name>
    <name type="common">owlet moths</name>
    <dbReference type="NCBI Taxonomy" id="7100"/>
</organismHost>
<dbReference type="EMBL" id="EF133465">
    <property type="protein sequence ID" value="ABO37274.1"/>
    <property type="molecule type" value="Genomic_DNA"/>
</dbReference>
<evidence type="ECO:0000313" key="2">
    <source>
        <dbReference type="EMBL" id="ABO37274.1"/>
    </source>
</evidence>